<name>A0ABS4WP08_9MICO</name>
<keyword evidence="2" id="KW-1185">Reference proteome</keyword>
<comment type="caution">
    <text evidence="1">The sequence shown here is derived from an EMBL/GenBank/DDBJ whole genome shotgun (WGS) entry which is preliminary data.</text>
</comment>
<sequence length="420" mass="45502">MIEISAEVRQVLGDIVADRIKSDHVDAICDVDGTRVSSERGDDIAVIVHCYLDETIVRFAHATCAFSEALYYSTAAAPMSFEDVRVSAVLLPGAGGYRAAVIIAPQSLQREYLPSGDSMSLIMNVFLSLGMELTGKLGASGPLLSDCVTVINPSRASGRIVGPEVGLDVLESFEWANPEWPTIAARSGEMTLFVTDANLDDIVQDDRQVIFQVLNNAAKQGRVAVARLSVKIDFERTVQSEVDSVIAAAHDLADTLDSFTRRRAPSLVAGDLLFGHRLATKPALLPVRIDSFAVLIIDLNDPDESRARYSLGLMRDAGFPDNSGIDNDDLIQPGPGWSAVLWPSQVHIFAPGLDQRKHALLFASFDGVDEKWFEAARRSMAFAIIVGNHIVDAGMDEQTLIDQLRSGAWLGAAMPILPSR</sequence>
<evidence type="ECO:0000313" key="2">
    <source>
        <dbReference type="Proteomes" id="UP000703720"/>
    </source>
</evidence>
<proteinExistence type="predicted"/>
<protein>
    <submittedName>
        <fullName evidence="1">Uncharacterized protein</fullName>
    </submittedName>
</protein>
<accession>A0ABS4WP08</accession>
<gene>
    <name evidence="1" type="ORF">JOF42_001434</name>
</gene>
<dbReference type="Proteomes" id="UP000703720">
    <property type="component" value="Unassembled WGS sequence"/>
</dbReference>
<reference evidence="1 2" key="1">
    <citation type="submission" date="2021-03" db="EMBL/GenBank/DDBJ databases">
        <title>Sequencing the genomes of 1000 actinobacteria strains.</title>
        <authorList>
            <person name="Klenk H.-P."/>
        </authorList>
    </citation>
    <scope>NUCLEOTIDE SEQUENCE [LARGE SCALE GENOMIC DNA]</scope>
    <source>
        <strain evidence="1 2">DSM 13468</strain>
    </source>
</reference>
<dbReference type="RefSeq" id="WP_210097231.1">
    <property type="nucleotide sequence ID" value="NZ_BAAAIO010000001.1"/>
</dbReference>
<organism evidence="1 2">
    <name type="scientific">Microbacterium phyllosphaerae</name>
    <dbReference type="NCBI Taxonomy" id="124798"/>
    <lineage>
        <taxon>Bacteria</taxon>
        <taxon>Bacillati</taxon>
        <taxon>Actinomycetota</taxon>
        <taxon>Actinomycetes</taxon>
        <taxon>Micrococcales</taxon>
        <taxon>Microbacteriaceae</taxon>
        <taxon>Microbacterium</taxon>
    </lineage>
</organism>
<dbReference type="EMBL" id="JAGIOA010000001">
    <property type="protein sequence ID" value="MBP2377939.1"/>
    <property type="molecule type" value="Genomic_DNA"/>
</dbReference>
<evidence type="ECO:0000313" key="1">
    <source>
        <dbReference type="EMBL" id="MBP2377939.1"/>
    </source>
</evidence>